<protein>
    <recommendedName>
        <fullName evidence="6">Curlin associated repeat-containing protein</fullName>
    </recommendedName>
</protein>
<feature type="chain" id="PRO_5041407306" description="Curlin associated repeat-containing protein" evidence="3">
    <location>
        <begin position="24"/>
        <end position="175"/>
    </location>
</feature>
<dbReference type="RefSeq" id="WP_302100745.1">
    <property type="nucleotide sequence ID" value="NZ_CP129970.2"/>
</dbReference>
<dbReference type="Proteomes" id="UP001244443">
    <property type="component" value="Chromosome"/>
</dbReference>
<evidence type="ECO:0000256" key="1">
    <source>
        <dbReference type="ARBA" id="ARBA00009766"/>
    </source>
</evidence>
<keyword evidence="2 3" id="KW-0732">Signal</keyword>
<organism evidence="4 5">
    <name type="scientific">Marivirga arenosa</name>
    <dbReference type="NCBI Taxonomy" id="3059076"/>
    <lineage>
        <taxon>Bacteria</taxon>
        <taxon>Pseudomonadati</taxon>
        <taxon>Bacteroidota</taxon>
        <taxon>Cytophagia</taxon>
        <taxon>Cytophagales</taxon>
        <taxon>Marivirgaceae</taxon>
        <taxon>Marivirga</taxon>
    </lineage>
</organism>
<gene>
    <name evidence="4" type="ORF">QYS48_19795</name>
</gene>
<feature type="signal peptide" evidence="3">
    <location>
        <begin position="1"/>
        <end position="23"/>
    </location>
</feature>
<dbReference type="InterPro" id="IPR009742">
    <property type="entry name" value="Curlin_rpt"/>
</dbReference>
<dbReference type="EMBL" id="CP129970">
    <property type="protein sequence ID" value="WKK84402.1"/>
    <property type="molecule type" value="Genomic_DNA"/>
</dbReference>
<dbReference type="GO" id="GO:0009289">
    <property type="term" value="C:pilus"/>
    <property type="evidence" value="ECO:0007669"/>
    <property type="project" value="InterPro"/>
</dbReference>
<evidence type="ECO:0000256" key="3">
    <source>
        <dbReference type="SAM" id="SignalP"/>
    </source>
</evidence>
<evidence type="ECO:0000256" key="2">
    <source>
        <dbReference type="ARBA" id="ARBA00022729"/>
    </source>
</evidence>
<dbReference type="AlphaFoldDB" id="A0AA49GDK6"/>
<accession>A0AA49GDK6</accession>
<evidence type="ECO:0008006" key="6">
    <source>
        <dbReference type="Google" id="ProtNLM"/>
    </source>
</evidence>
<reference evidence="4" key="1">
    <citation type="submission" date="2023-08" db="EMBL/GenBank/DDBJ databases">
        <title>Comparative genomics and taxonomic characterization of three novel marine species of genus Marivirga.</title>
        <authorList>
            <person name="Muhammad N."/>
            <person name="Kim S.-G."/>
        </authorList>
    </citation>
    <scope>NUCLEOTIDE SEQUENCE [LARGE SCALE GENOMIC DNA]</scope>
    <source>
        <strain evidence="4">ABR2-2</strain>
    </source>
</reference>
<evidence type="ECO:0000313" key="4">
    <source>
        <dbReference type="EMBL" id="WKK84402.1"/>
    </source>
</evidence>
<evidence type="ECO:0000313" key="5">
    <source>
        <dbReference type="Proteomes" id="UP001244443"/>
    </source>
</evidence>
<name>A0AA49GDK6_9BACT</name>
<keyword evidence="5" id="KW-1185">Reference proteome</keyword>
<proteinExistence type="inferred from homology"/>
<sequence length="175" mass="19557">MKNLFVIATIALLLYNPISMVKAQNNDNAIDIEQINIENEQQNALNNEVSLLQLGDENNAYIKQVGLHTTTVNQQGLNNSMYVLQNGLNGQFALSQTGSMNNYYGELNGDFIEVYITQDGNYNTVQQQISSNFAKSNIVQDGQYNSVIHTSTATDSPELNIQQRGNNMQLIIRSY</sequence>
<comment type="similarity">
    <text evidence="1">Belongs to the CsgA/CsgB family.</text>
</comment>
<dbReference type="GO" id="GO:0007155">
    <property type="term" value="P:cell adhesion"/>
    <property type="evidence" value="ECO:0007669"/>
    <property type="project" value="InterPro"/>
</dbReference>
<dbReference type="Pfam" id="PF07012">
    <property type="entry name" value="Curlin_rpt"/>
    <property type="match status" value="1"/>
</dbReference>